<reference evidence="2" key="1">
    <citation type="submission" date="2021-01" db="EMBL/GenBank/DDBJ databases">
        <title>Whole genome shotgun sequence of Actinoplanes ferrugineus NBRC 15555.</title>
        <authorList>
            <person name="Komaki H."/>
            <person name="Tamura T."/>
        </authorList>
    </citation>
    <scope>NUCLEOTIDE SEQUENCE</scope>
    <source>
        <strain evidence="2">NBRC 15555</strain>
    </source>
</reference>
<name>A0A919J5K6_9ACTN</name>
<keyword evidence="1" id="KW-1133">Transmembrane helix</keyword>
<evidence type="ECO:0008006" key="4">
    <source>
        <dbReference type="Google" id="ProtNLM"/>
    </source>
</evidence>
<dbReference type="EMBL" id="BOMM01000045">
    <property type="protein sequence ID" value="GIE12999.1"/>
    <property type="molecule type" value="Genomic_DNA"/>
</dbReference>
<evidence type="ECO:0000256" key="1">
    <source>
        <dbReference type="SAM" id="Phobius"/>
    </source>
</evidence>
<dbReference type="Proteomes" id="UP000598174">
    <property type="component" value="Unassembled WGS sequence"/>
</dbReference>
<comment type="caution">
    <text evidence="2">The sequence shown here is derived from an EMBL/GenBank/DDBJ whole genome shotgun (WGS) entry which is preliminary data.</text>
</comment>
<keyword evidence="1" id="KW-0812">Transmembrane</keyword>
<evidence type="ECO:0000313" key="2">
    <source>
        <dbReference type="EMBL" id="GIE12999.1"/>
    </source>
</evidence>
<keyword evidence="3" id="KW-1185">Reference proteome</keyword>
<feature type="transmembrane region" description="Helical" evidence="1">
    <location>
        <begin position="215"/>
        <end position="236"/>
    </location>
</feature>
<keyword evidence="1" id="KW-0472">Membrane</keyword>
<sequence>MVLCAVDLPARIELPVVVPEGIDPGKKLAGGCVDAALDTAAPDGKCDDAADVPIPPLVVGRHAVNLAVHRAEPARSLTSRTPLRIRIPYANEGTQTAENVRFTLVPPPGVTVRSAAARLNTESKIAAATAIRTVACTTTGRTVTCQAPDAPALRRSELWLTLTATGHAHPGTRTMTVTIATSSTEGNAADNATTVEFELAALDGGRDLAVTGSQVTGLATLAALLAGMGALLMAVIPKDPYRPRHAAGRAPHH</sequence>
<gene>
    <name evidence="2" type="ORF">Afe05nite_48390</name>
</gene>
<proteinExistence type="predicted"/>
<dbReference type="AlphaFoldDB" id="A0A919J5K6"/>
<evidence type="ECO:0000313" key="3">
    <source>
        <dbReference type="Proteomes" id="UP000598174"/>
    </source>
</evidence>
<protein>
    <recommendedName>
        <fullName evidence="4">DUF11 domain-containing protein</fullName>
    </recommendedName>
</protein>
<accession>A0A919J5K6</accession>
<dbReference type="RefSeq" id="WP_203819453.1">
    <property type="nucleotide sequence ID" value="NZ_BAAABP010000063.1"/>
</dbReference>
<organism evidence="2 3">
    <name type="scientific">Paractinoplanes ferrugineus</name>
    <dbReference type="NCBI Taxonomy" id="113564"/>
    <lineage>
        <taxon>Bacteria</taxon>
        <taxon>Bacillati</taxon>
        <taxon>Actinomycetota</taxon>
        <taxon>Actinomycetes</taxon>
        <taxon>Micromonosporales</taxon>
        <taxon>Micromonosporaceae</taxon>
        <taxon>Paractinoplanes</taxon>
    </lineage>
</organism>